<dbReference type="Pfam" id="PF07885">
    <property type="entry name" value="Ion_trans_2"/>
    <property type="match status" value="1"/>
</dbReference>
<gene>
    <name evidence="11" type="ORF">SAMN05660874_05046</name>
</gene>
<keyword evidence="7 11" id="KW-0407">Ion channel</keyword>
<keyword evidence="8" id="KW-0175">Coiled coil</keyword>
<name>A0A1I6UKW6_9PSEU</name>
<evidence type="ECO:0000256" key="5">
    <source>
        <dbReference type="ARBA" id="ARBA00023065"/>
    </source>
</evidence>
<dbReference type="AlphaFoldDB" id="A0A1I6UKW6"/>
<keyword evidence="12" id="KW-1185">Reference proteome</keyword>
<evidence type="ECO:0000256" key="2">
    <source>
        <dbReference type="ARBA" id="ARBA00022448"/>
    </source>
</evidence>
<dbReference type="PRINTS" id="PR00169">
    <property type="entry name" value="KCHANNEL"/>
</dbReference>
<keyword evidence="2" id="KW-0813">Transport</keyword>
<evidence type="ECO:0000256" key="3">
    <source>
        <dbReference type="ARBA" id="ARBA00022692"/>
    </source>
</evidence>
<evidence type="ECO:0000313" key="12">
    <source>
        <dbReference type="Proteomes" id="UP000198852"/>
    </source>
</evidence>
<dbReference type="InterPro" id="IPR028325">
    <property type="entry name" value="VG_K_chnl"/>
</dbReference>
<evidence type="ECO:0000256" key="7">
    <source>
        <dbReference type="ARBA" id="ARBA00023303"/>
    </source>
</evidence>
<keyword evidence="6 9" id="KW-0472">Membrane</keyword>
<dbReference type="PANTHER" id="PTHR11537">
    <property type="entry name" value="VOLTAGE-GATED POTASSIUM CHANNEL"/>
    <property type="match status" value="1"/>
</dbReference>
<dbReference type="RefSeq" id="WP_245776112.1">
    <property type="nucleotide sequence ID" value="NZ_FOZX01000011.1"/>
</dbReference>
<feature type="domain" description="Potassium channel" evidence="10">
    <location>
        <begin position="38"/>
        <end position="105"/>
    </location>
</feature>
<dbReference type="Gene3D" id="1.20.5.110">
    <property type="match status" value="1"/>
</dbReference>
<evidence type="ECO:0000256" key="8">
    <source>
        <dbReference type="SAM" id="Coils"/>
    </source>
</evidence>
<dbReference type="GO" id="GO:0008076">
    <property type="term" value="C:voltage-gated potassium channel complex"/>
    <property type="evidence" value="ECO:0007669"/>
    <property type="project" value="InterPro"/>
</dbReference>
<accession>A0A1I6UKW6</accession>
<evidence type="ECO:0000256" key="9">
    <source>
        <dbReference type="SAM" id="Phobius"/>
    </source>
</evidence>
<dbReference type="SUPFAM" id="SSF81324">
    <property type="entry name" value="Voltage-gated potassium channels"/>
    <property type="match status" value="1"/>
</dbReference>
<dbReference type="GO" id="GO:0005249">
    <property type="term" value="F:voltage-gated potassium channel activity"/>
    <property type="evidence" value="ECO:0007669"/>
    <property type="project" value="InterPro"/>
</dbReference>
<dbReference type="InterPro" id="IPR013099">
    <property type="entry name" value="K_chnl_dom"/>
</dbReference>
<dbReference type="EMBL" id="FOZX01000011">
    <property type="protein sequence ID" value="SFT02116.1"/>
    <property type="molecule type" value="Genomic_DNA"/>
</dbReference>
<dbReference type="Proteomes" id="UP000198852">
    <property type="component" value="Unassembled WGS sequence"/>
</dbReference>
<dbReference type="STRING" id="95161.SAMN05660874_05046"/>
<reference evidence="12" key="1">
    <citation type="submission" date="2016-10" db="EMBL/GenBank/DDBJ databases">
        <authorList>
            <person name="Varghese N."/>
            <person name="Submissions S."/>
        </authorList>
    </citation>
    <scope>NUCLEOTIDE SEQUENCE [LARGE SCALE GENOMIC DNA]</scope>
    <source>
        <strain evidence="12">DSM 44771</strain>
    </source>
</reference>
<feature type="transmembrane region" description="Helical" evidence="9">
    <location>
        <begin position="18"/>
        <end position="38"/>
    </location>
</feature>
<proteinExistence type="predicted"/>
<evidence type="ECO:0000313" key="11">
    <source>
        <dbReference type="EMBL" id="SFT02116.1"/>
    </source>
</evidence>
<feature type="transmembrane region" description="Helical" evidence="9">
    <location>
        <begin position="80"/>
        <end position="105"/>
    </location>
</feature>
<dbReference type="PANTHER" id="PTHR11537:SF254">
    <property type="entry name" value="POTASSIUM VOLTAGE-GATED CHANNEL PROTEIN SHAB"/>
    <property type="match status" value="1"/>
</dbReference>
<evidence type="ECO:0000256" key="6">
    <source>
        <dbReference type="ARBA" id="ARBA00023136"/>
    </source>
</evidence>
<dbReference type="Gene3D" id="1.10.287.70">
    <property type="match status" value="1"/>
</dbReference>
<evidence type="ECO:0000259" key="10">
    <source>
        <dbReference type="Pfam" id="PF07885"/>
    </source>
</evidence>
<keyword evidence="3 9" id="KW-0812">Transmembrane</keyword>
<feature type="coiled-coil region" evidence="8">
    <location>
        <begin position="122"/>
        <end position="149"/>
    </location>
</feature>
<sequence length="156" mass="16590">MVLLTLNRRVQARVRGQVVLYVSGAVVLLGTSAALAVLEVERTAPGAEITTFGDALWWTMTTVTTVGYGDYYPVTGQGKLIAAGLMIAGIALLGVVTGSIASWFVDRFGGLEQSMSASADATRRLDAESDQLRAEIVALREEITALRAEVASRDSR</sequence>
<keyword evidence="5" id="KW-0406">Ion transport</keyword>
<evidence type="ECO:0000256" key="1">
    <source>
        <dbReference type="ARBA" id="ARBA00004141"/>
    </source>
</evidence>
<comment type="subcellular location">
    <subcellularLocation>
        <location evidence="1">Membrane</location>
        <topology evidence="1">Multi-pass membrane protein</topology>
    </subcellularLocation>
</comment>
<keyword evidence="4 9" id="KW-1133">Transmembrane helix</keyword>
<organism evidence="11 12">
    <name type="scientific">Saccharopolyspora flava</name>
    <dbReference type="NCBI Taxonomy" id="95161"/>
    <lineage>
        <taxon>Bacteria</taxon>
        <taxon>Bacillati</taxon>
        <taxon>Actinomycetota</taxon>
        <taxon>Actinomycetes</taxon>
        <taxon>Pseudonocardiales</taxon>
        <taxon>Pseudonocardiaceae</taxon>
        <taxon>Saccharopolyspora</taxon>
    </lineage>
</organism>
<evidence type="ECO:0000256" key="4">
    <source>
        <dbReference type="ARBA" id="ARBA00022989"/>
    </source>
</evidence>
<protein>
    <submittedName>
        <fullName evidence="11">Voltage-gated potassium channel</fullName>
    </submittedName>
</protein>
<dbReference type="GO" id="GO:0001508">
    <property type="term" value="P:action potential"/>
    <property type="evidence" value="ECO:0007669"/>
    <property type="project" value="TreeGrafter"/>
</dbReference>